<dbReference type="InterPro" id="IPR016140">
    <property type="entry name" value="Bifunc_inhib/LTP/seed_store"/>
</dbReference>
<dbReference type="AlphaFoldDB" id="A0ABD3ICL9"/>
<keyword evidence="2 5" id="KW-0732">Signal</keyword>
<dbReference type="SMART" id="SM00499">
    <property type="entry name" value="AAI"/>
    <property type="match status" value="1"/>
</dbReference>
<evidence type="ECO:0000256" key="2">
    <source>
        <dbReference type="ARBA" id="ARBA00022729"/>
    </source>
</evidence>
<dbReference type="SUPFAM" id="SSF47699">
    <property type="entry name" value="Bifunctional inhibitor/lipid-transfer protein/seed storage 2S albumin"/>
    <property type="match status" value="1"/>
</dbReference>
<dbReference type="Pfam" id="PF14368">
    <property type="entry name" value="LTP_2"/>
    <property type="match status" value="1"/>
</dbReference>
<evidence type="ECO:0000313" key="7">
    <source>
        <dbReference type="EMBL" id="KAL3701453.1"/>
    </source>
</evidence>
<keyword evidence="4" id="KW-0325">Glycoprotein</keyword>
<dbReference type="Gene3D" id="1.10.110.10">
    <property type="entry name" value="Plant lipid-transfer and hydrophobic proteins"/>
    <property type="match status" value="1"/>
</dbReference>
<evidence type="ECO:0000313" key="8">
    <source>
        <dbReference type="Proteomes" id="UP001633002"/>
    </source>
</evidence>
<dbReference type="InterPro" id="IPR043325">
    <property type="entry name" value="LTSS"/>
</dbReference>
<feature type="chain" id="PRO_5044856221" description="Bifunctional inhibitor/plant lipid transfer protein/seed storage helical domain-containing protein" evidence="5">
    <location>
        <begin position="24"/>
        <end position="163"/>
    </location>
</feature>
<reference evidence="7 8" key="1">
    <citation type="submission" date="2024-09" db="EMBL/GenBank/DDBJ databases">
        <title>Chromosome-scale assembly of Riccia sorocarpa.</title>
        <authorList>
            <person name="Paukszto L."/>
        </authorList>
    </citation>
    <scope>NUCLEOTIDE SEQUENCE [LARGE SCALE GENOMIC DNA]</scope>
    <source>
        <strain evidence="7">LP-2024</strain>
        <tissue evidence="7">Aerial parts of the thallus</tissue>
    </source>
</reference>
<dbReference type="EMBL" id="JBJQOH010000001">
    <property type="protein sequence ID" value="KAL3701453.1"/>
    <property type="molecule type" value="Genomic_DNA"/>
</dbReference>
<dbReference type="PANTHER" id="PTHR33044">
    <property type="entry name" value="BIFUNCTIONAL INHIBITOR/LIPID-TRANSFER PROTEIN/SEED STORAGE 2S ALBUMIN SUPERFAMILY PROTEIN-RELATED"/>
    <property type="match status" value="1"/>
</dbReference>
<comment type="caution">
    <text evidence="7">The sequence shown here is derived from an EMBL/GenBank/DDBJ whole genome shotgun (WGS) entry which is preliminary data.</text>
</comment>
<dbReference type="InterPro" id="IPR036312">
    <property type="entry name" value="Bifun_inhib/LTP/seed_sf"/>
</dbReference>
<comment type="similarity">
    <text evidence="1">Belongs to the plant LTP family.</text>
</comment>
<name>A0ABD3ICL9_9MARC</name>
<keyword evidence="3" id="KW-1015">Disulfide bond</keyword>
<accession>A0ABD3ICL9</accession>
<evidence type="ECO:0000256" key="3">
    <source>
        <dbReference type="ARBA" id="ARBA00023157"/>
    </source>
</evidence>
<evidence type="ECO:0000256" key="5">
    <source>
        <dbReference type="SAM" id="SignalP"/>
    </source>
</evidence>
<evidence type="ECO:0000256" key="4">
    <source>
        <dbReference type="ARBA" id="ARBA00023180"/>
    </source>
</evidence>
<dbReference type="CDD" id="cd00010">
    <property type="entry name" value="AAI_LTSS"/>
    <property type="match status" value="1"/>
</dbReference>
<keyword evidence="8" id="KW-1185">Reference proteome</keyword>
<dbReference type="Proteomes" id="UP001633002">
    <property type="component" value="Unassembled WGS sequence"/>
</dbReference>
<feature type="signal peptide" evidence="5">
    <location>
        <begin position="1"/>
        <end position="23"/>
    </location>
</feature>
<organism evidence="7 8">
    <name type="scientific">Riccia sorocarpa</name>
    <dbReference type="NCBI Taxonomy" id="122646"/>
    <lineage>
        <taxon>Eukaryota</taxon>
        <taxon>Viridiplantae</taxon>
        <taxon>Streptophyta</taxon>
        <taxon>Embryophyta</taxon>
        <taxon>Marchantiophyta</taxon>
        <taxon>Marchantiopsida</taxon>
        <taxon>Marchantiidae</taxon>
        <taxon>Marchantiales</taxon>
        <taxon>Ricciaceae</taxon>
        <taxon>Riccia</taxon>
    </lineage>
</organism>
<proteinExistence type="inferred from homology"/>
<evidence type="ECO:0000259" key="6">
    <source>
        <dbReference type="SMART" id="SM00499"/>
    </source>
</evidence>
<feature type="domain" description="Bifunctional inhibitor/plant lipid transfer protein/seed storage helical" evidence="6">
    <location>
        <begin position="31"/>
        <end position="109"/>
    </location>
</feature>
<gene>
    <name evidence="7" type="ORF">R1sor_019475</name>
</gene>
<sequence>MAGRMVALLALSMILGLSGFGNAQTISAADCTPSLVQIAPCLSFVQGKSQTPSEPCCTALGGVITNNPTCLCYLIGYGGSKNAPPATFNQTLAKELPSMCNLSANEEKCPALVGGAPLPSPPVASGPAPPPTAGGQGSSATSVVASVSLLLSCAAAALFHSFY</sequence>
<evidence type="ECO:0000256" key="1">
    <source>
        <dbReference type="ARBA" id="ARBA00009748"/>
    </source>
</evidence>
<protein>
    <recommendedName>
        <fullName evidence="6">Bifunctional inhibitor/plant lipid transfer protein/seed storage helical domain-containing protein</fullName>
    </recommendedName>
</protein>